<sequence length="111" mass="12385">MKIPKLPLIFFLSPPFSPLLFLPDPSHSLPEGQNHRRSRRCSVSVPVVAPSSFPSPFVVVTVARRELRVAHLTITKTNQQRYTPVRCSSRQQQQASSHSLVANGGMGQRKI</sequence>
<comment type="caution">
    <text evidence="2">The sequence shown here is derived from an EMBL/GenBank/DDBJ whole genome shotgun (WGS) entry which is preliminary data.</text>
</comment>
<name>A0AA87Z3D1_FICCA</name>
<protein>
    <submittedName>
        <fullName evidence="2">Uncharacterized protein</fullName>
    </submittedName>
</protein>
<reference evidence="2" key="1">
    <citation type="submission" date="2023-07" db="EMBL/GenBank/DDBJ databases">
        <title>draft genome sequence of fig (Ficus carica).</title>
        <authorList>
            <person name="Takahashi T."/>
            <person name="Nishimura K."/>
        </authorList>
    </citation>
    <scope>NUCLEOTIDE SEQUENCE</scope>
</reference>
<evidence type="ECO:0000256" key="1">
    <source>
        <dbReference type="SAM" id="MobiDB-lite"/>
    </source>
</evidence>
<dbReference type="EMBL" id="BTGU01000002">
    <property type="protein sequence ID" value="GMN29159.1"/>
    <property type="molecule type" value="Genomic_DNA"/>
</dbReference>
<feature type="compositionally biased region" description="Low complexity" evidence="1">
    <location>
        <begin position="88"/>
        <end position="99"/>
    </location>
</feature>
<dbReference type="Proteomes" id="UP001187192">
    <property type="component" value="Unassembled WGS sequence"/>
</dbReference>
<dbReference type="AlphaFoldDB" id="A0AA87Z3D1"/>
<feature type="region of interest" description="Disordered" evidence="1">
    <location>
        <begin position="80"/>
        <end position="111"/>
    </location>
</feature>
<gene>
    <name evidence="2" type="ORF">TIFTF001_002326</name>
</gene>
<keyword evidence="3" id="KW-1185">Reference proteome</keyword>
<evidence type="ECO:0000313" key="3">
    <source>
        <dbReference type="Proteomes" id="UP001187192"/>
    </source>
</evidence>
<proteinExistence type="predicted"/>
<evidence type="ECO:0000313" key="2">
    <source>
        <dbReference type="EMBL" id="GMN29159.1"/>
    </source>
</evidence>
<accession>A0AA87Z3D1</accession>
<organism evidence="2 3">
    <name type="scientific">Ficus carica</name>
    <name type="common">Common fig</name>
    <dbReference type="NCBI Taxonomy" id="3494"/>
    <lineage>
        <taxon>Eukaryota</taxon>
        <taxon>Viridiplantae</taxon>
        <taxon>Streptophyta</taxon>
        <taxon>Embryophyta</taxon>
        <taxon>Tracheophyta</taxon>
        <taxon>Spermatophyta</taxon>
        <taxon>Magnoliopsida</taxon>
        <taxon>eudicotyledons</taxon>
        <taxon>Gunneridae</taxon>
        <taxon>Pentapetalae</taxon>
        <taxon>rosids</taxon>
        <taxon>fabids</taxon>
        <taxon>Rosales</taxon>
        <taxon>Moraceae</taxon>
        <taxon>Ficeae</taxon>
        <taxon>Ficus</taxon>
    </lineage>
</organism>